<dbReference type="HOGENOM" id="CLU_546364_0_0_1"/>
<feature type="region of interest" description="Disordered" evidence="1">
    <location>
        <begin position="457"/>
        <end position="494"/>
    </location>
</feature>
<dbReference type="Pfam" id="PF08518">
    <property type="entry name" value="GIT_SHD"/>
    <property type="match status" value="2"/>
</dbReference>
<dbReference type="GO" id="GO:0007124">
    <property type="term" value="P:pseudohyphal growth"/>
    <property type="evidence" value="ECO:0007669"/>
    <property type="project" value="TreeGrafter"/>
</dbReference>
<evidence type="ECO:0000313" key="4">
    <source>
        <dbReference type="Proteomes" id="UP000005220"/>
    </source>
</evidence>
<dbReference type="Proteomes" id="UP000005220">
    <property type="component" value="Chromosome 9"/>
</dbReference>
<dbReference type="EMBL" id="HE650829">
    <property type="protein sequence ID" value="CCF59917.1"/>
    <property type="molecule type" value="Genomic_DNA"/>
</dbReference>
<dbReference type="STRING" id="1071382.H2AZW7"/>
<protein>
    <recommendedName>
        <fullName evidence="2">GIT Spa2 homology (SHD) domain-containing protein</fullName>
    </recommendedName>
</protein>
<evidence type="ECO:0000256" key="1">
    <source>
        <dbReference type="SAM" id="MobiDB-lite"/>
    </source>
</evidence>
<accession>H2AZW7</accession>
<evidence type="ECO:0000259" key="2">
    <source>
        <dbReference type="SMART" id="SM00555"/>
    </source>
</evidence>
<proteinExistence type="predicted"/>
<dbReference type="GO" id="GO:0005935">
    <property type="term" value="C:cellular bud neck"/>
    <property type="evidence" value="ECO:0007669"/>
    <property type="project" value="TreeGrafter"/>
</dbReference>
<dbReference type="GO" id="GO:0005934">
    <property type="term" value="C:cellular bud tip"/>
    <property type="evidence" value="ECO:0007669"/>
    <property type="project" value="TreeGrafter"/>
</dbReference>
<dbReference type="AlphaFoldDB" id="H2AZW7"/>
<dbReference type="GeneID" id="13883553"/>
<dbReference type="RefSeq" id="XP_003959052.1">
    <property type="nucleotide sequence ID" value="XM_003959003.1"/>
</dbReference>
<feature type="region of interest" description="Disordered" evidence="1">
    <location>
        <begin position="184"/>
        <end position="203"/>
    </location>
</feature>
<dbReference type="SMART" id="SM00555">
    <property type="entry name" value="GIT"/>
    <property type="match status" value="2"/>
</dbReference>
<feature type="domain" description="GIT Spa2 homology (SHD)" evidence="2">
    <location>
        <begin position="92"/>
        <end position="122"/>
    </location>
</feature>
<dbReference type="PANTHER" id="PTHR21601:SF0">
    <property type="entry name" value="PROTEIN SPA2-RELATED"/>
    <property type="match status" value="1"/>
</dbReference>
<keyword evidence="4" id="KW-1185">Reference proteome</keyword>
<reference evidence="3 4" key="1">
    <citation type="journal article" date="2011" name="Proc. Natl. Acad. Sci. U.S.A.">
        <title>Evolutionary erosion of yeast sex chromosomes by mating-type switching accidents.</title>
        <authorList>
            <person name="Gordon J.L."/>
            <person name="Armisen D."/>
            <person name="Proux-Wera E."/>
            <person name="Oheigeartaigh S.S."/>
            <person name="Byrne K.P."/>
            <person name="Wolfe K.H."/>
        </authorList>
    </citation>
    <scope>NUCLEOTIDE SEQUENCE [LARGE SCALE GENOMIC DNA]</scope>
    <source>
        <strain evidence="4">ATCC 22294 / BCRC 22015 / CBS 2517 / CECT 1963 / NBRC 1671 / NRRL Y-8276</strain>
    </source>
</reference>
<dbReference type="InterPro" id="IPR039892">
    <property type="entry name" value="Spa2/Sph1"/>
</dbReference>
<dbReference type="GO" id="GO:0036267">
    <property type="term" value="P:invasive filamentous growth"/>
    <property type="evidence" value="ECO:0007669"/>
    <property type="project" value="TreeGrafter"/>
</dbReference>
<sequence length="601" mass="68656">MIQHNYHHAIYQYYIEIKKYFDNNPDLQKGYTGGIRRSEKARSKLSNLSDNQFLELCTDVNDELERRLDIEAKKSGKHLAHDDTFFDKRNQARRKLGDLSMDRFHDLITDIIHEVERRGFHNGDDISTAKRQQIMTKFSFIPNEEYENEAINRSYADDYENLVKSPAESVQTSSIMPVKASIDWSSEEETDVGTSGPDPKEQNATFKIAGESSNQNKSYETDLESTQSLEKKIEKVISSSNNSVSSLEDTKIGKPEVEYSNDYLMKENERLKKELEVLKVQKVQGKGGRNEQDSLSLESLKTLIDKDGYIPFSLVEKYHHLANTFFQKLYVEQHEGPHLSDEYQEPVVMNGTKLFKLIFQLSKVISDIILLVDLPEYQLQVKLLRTSISHAITSLRYYSQYSNLLPKMTVSVAISDISFALCNLIGTVKLKDEKCANIGNENISFPAQDFPINGDNIHNDNEASPVKPLKFTQKVNSNTDISSDDSRSSTLKGSHRKGLFKALIDYTTPTKKGSSEKKAQGVRDPDLVADNPIMRNAETSSLYIDSKSLTVDIPESPTSSNEDSDEFDFMRFQDRDHELEFEKFDDWETSNKQREIEIASN</sequence>
<dbReference type="InterPro" id="IPR013724">
    <property type="entry name" value="GIT_SHD"/>
</dbReference>
<name>H2AZW7_KAZAF</name>
<dbReference type="KEGG" id="kaf:KAFR_0I01360"/>
<feature type="domain" description="GIT Spa2 homology (SHD)" evidence="2">
    <location>
        <begin position="41"/>
        <end position="72"/>
    </location>
</feature>
<dbReference type="GO" id="GO:0005826">
    <property type="term" value="C:actomyosin contractile ring"/>
    <property type="evidence" value="ECO:0007669"/>
    <property type="project" value="TreeGrafter"/>
</dbReference>
<dbReference type="GO" id="GO:0005078">
    <property type="term" value="F:MAP-kinase scaffold activity"/>
    <property type="evidence" value="ECO:0007669"/>
    <property type="project" value="TreeGrafter"/>
</dbReference>
<dbReference type="PANTHER" id="PTHR21601">
    <property type="entry name" value="SPA2 PROTEIN"/>
    <property type="match status" value="1"/>
</dbReference>
<dbReference type="eggNOG" id="ENOG502QS1N">
    <property type="taxonomic scope" value="Eukaryota"/>
</dbReference>
<dbReference type="GO" id="GO:0000131">
    <property type="term" value="C:incipient cellular bud site"/>
    <property type="evidence" value="ECO:0007669"/>
    <property type="project" value="TreeGrafter"/>
</dbReference>
<evidence type="ECO:0000313" key="3">
    <source>
        <dbReference type="EMBL" id="CCF59917.1"/>
    </source>
</evidence>
<gene>
    <name evidence="3" type="primary">KAFR0I01360</name>
    <name evidence="3" type="ORF">KAFR_0I01360</name>
</gene>
<dbReference type="InParanoid" id="H2AZW7"/>
<dbReference type="GO" id="GO:0007121">
    <property type="term" value="P:bipolar cellular bud site selection"/>
    <property type="evidence" value="ECO:0007669"/>
    <property type="project" value="TreeGrafter"/>
</dbReference>
<dbReference type="GO" id="GO:0043332">
    <property type="term" value="C:mating projection tip"/>
    <property type="evidence" value="ECO:0007669"/>
    <property type="project" value="TreeGrafter"/>
</dbReference>
<organism evidence="3 4">
    <name type="scientific">Kazachstania africana (strain ATCC 22294 / BCRC 22015 / CBS 2517 / CECT 1963 / NBRC 1671 / NRRL Y-8276)</name>
    <name type="common">Yeast</name>
    <name type="synonym">Kluyveromyces africanus</name>
    <dbReference type="NCBI Taxonomy" id="1071382"/>
    <lineage>
        <taxon>Eukaryota</taxon>
        <taxon>Fungi</taxon>
        <taxon>Dikarya</taxon>
        <taxon>Ascomycota</taxon>
        <taxon>Saccharomycotina</taxon>
        <taxon>Saccharomycetes</taxon>
        <taxon>Saccharomycetales</taxon>
        <taxon>Saccharomycetaceae</taxon>
        <taxon>Kazachstania</taxon>
    </lineage>
</organism>
<dbReference type="GO" id="GO:1902716">
    <property type="term" value="C:cell cortex of growing cell tip"/>
    <property type="evidence" value="ECO:0007669"/>
    <property type="project" value="TreeGrafter"/>
</dbReference>
<dbReference type="OrthoDB" id="5588096at2759"/>